<keyword evidence="1" id="KW-0201">Cytochrome c-type biogenesis</keyword>
<name>A0A443LUW7_9RHOB</name>
<feature type="transmembrane region" description="Helical" evidence="3">
    <location>
        <begin position="97"/>
        <end position="119"/>
    </location>
</feature>
<dbReference type="EMBL" id="SAVB01000001">
    <property type="protein sequence ID" value="RWR52997.1"/>
    <property type="molecule type" value="Genomic_DNA"/>
</dbReference>
<feature type="compositionally biased region" description="Low complexity" evidence="2">
    <location>
        <begin position="423"/>
        <end position="432"/>
    </location>
</feature>
<comment type="caution">
    <text evidence="4">The sequence shown here is derived from an EMBL/GenBank/DDBJ whole genome shotgun (WGS) entry which is preliminary data.</text>
</comment>
<feature type="transmembrane region" description="Helical" evidence="3">
    <location>
        <begin position="6"/>
        <end position="23"/>
    </location>
</feature>
<dbReference type="SUPFAM" id="SSF48452">
    <property type="entry name" value="TPR-like"/>
    <property type="match status" value="1"/>
</dbReference>
<evidence type="ECO:0000256" key="2">
    <source>
        <dbReference type="SAM" id="MobiDB-lite"/>
    </source>
</evidence>
<dbReference type="InterPro" id="IPR017560">
    <property type="entry name" value="Cyt_c_biogenesis_CcmI"/>
</dbReference>
<dbReference type="OrthoDB" id="9815847at2"/>
<organism evidence="4 5">
    <name type="scientific">Paenirhodobacter ferrireducens</name>
    <dbReference type="NCBI Taxonomy" id="1215032"/>
    <lineage>
        <taxon>Bacteria</taxon>
        <taxon>Pseudomonadati</taxon>
        <taxon>Pseudomonadota</taxon>
        <taxon>Alphaproteobacteria</taxon>
        <taxon>Rhodobacterales</taxon>
        <taxon>Rhodobacter group</taxon>
        <taxon>Paenirhodobacter</taxon>
    </lineage>
</organism>
<feature type="region of interest" description="Disordered" evidence="2">
    <location>
        <begin position="138"/>
        <end position="162"/>
    </location>
</feature>
<accession>A0A443LUW7</accession>
<keyword evidence="3" id="KW-0472">Membrane</keyword>
<sequence>MLFWILTAALVAMIALLFGLALLRRHPEEETSTASYDVQVYRDQLSDLEKDRTRGVISPEEAERTKIEISRRMLEADRQERAGKDLGRRAGEAPRGATVAAFGVVVVLLGAAFAGYAVLGARGYGDMPIRQRFAEADTSYASRPSQDEAEKQAAASRGPAPAVDPKFAELMEKLRQAVAERPGDLEGLTLLARNEMAMGNFRAGYEAQKRLIAAKGDGATGEDYAQLGEDMVVAAGGLVTREAEAAFATALDKEPKNGLALYYIGLMMGQNGRPDRAFLLWDGLLRNTPADAPWNAPIRANIEELAWLAGEQNYTPPGTRGPSAADMANAAQMTPEERMQMIRGMVEQLNDRLASEGGPVEDWAKLVSSLRMLGDTGRADAIATEARSKFVSDKEALAKIDAATQAPVGAAMGPMGGGAPMAAPGAGAMPGPSAEDVQNAAEMSPEERQQMIRGMVDGLAERLTTEGGSAQEWARAVRSLAMLGDSGRAKEIYGKAQTALAGDAAALAMVQQAAEAAKVAP</sequence>
<feature type="region of interest" description="Disordered" evidence="2">
    <location>
        <begin position="423"/>
        <end position="442"/>
    </location>
</feature>
<gene>
    <name evidence="4" type="primary">ccmI</name>
    <name evidence="4" type="ORF">EOW65_00590</name>
</gene>
<evidence type="ECO:0000256" key="3">
    <source>
        <dbReference type="SAM" id="Phobius"/>
    </source>
</evidence>
<dbReference type="Gene3D" id="1.25.40.10">
    <property type="entry name" value="Tetratricopeptide repeat domain"/>
    <property type="match status" value="1"/>
</dbReference>
<keyword evidence="5" id="KW-1185">Reference proteome</keyword>
<evidence type="ECO:0000313" key="4">
    <source>
        <dbReference type="EMBL" id="RWR52997.1"/>
    </source>
</evidence>
<dbReference type="GO" id="GO:0017004">
    <property type="term" value="P:cytochrome complex assembly"/>
    <property type="evidence" value="ECO:0007669"/>
    <property type="project" value="UniProtKB-KW"/>
</dbReference>
<keyword evidence="3" id="KW-0812">Transmembrane</keyword>
<dbReference type="Proteomes" id="UP000286594">
    <property type="component" value="Unassembled WGS sequence"/>
</dbReference>
<reference evidence="4 5" key="1">
    <citation type="submission" date="2019-01" db="EMBL/GenBank/DDBJ databases">
        <title>Sinorhodobacter populi sp. nov. isolated from the symptomatic bark tissue of Populus euramericana canker.</title>
        <authorList>
            <person name="Xu G."/>
        </authorList>
    </citation>
    <scope>NUCLEOTIDE SEQUENCE [LARGE SCALE GENOMIC DNA]</scope>
    <source>
        <strain evidence="4 5">CCTCC AB2012026</strain>
    </source>
</reference>
<dbReference type="NCBIfam" id="TIGR03142">
    <property type="entry name" value="cytochro_ccmI"/>
    <property type="match status" value="1"/>
</dbReference>
<evidence type="ECO:0000256" key="1">
    <source>
        <dbReference type="ARBA" id="ARBA00022748"/>
    </source>
</evidence>
<keyword evidence="3" id="KW-1133">Transmembrane helix</keyword>
<dbReference type="RefSeq" id="WP_128147083.1">
    <property type="nucleotide sequence ID" value="NZ_SAVB01000001.1"/>
</dbReference>
<evidence type="ECO:0000313" key="5">
    <source>
        <dbReference type="Proteomes" id="UP000286594"/>
    </source>
</evidence>
<proteinExistence type="predicted"/>
<dbReference type="AlphaFoldDB" id="A0A443LUW7"/>
<protein>
    <submittedName>
        <fullName evidence="4">C-type cytochrome biogenesis protein CcmI</fullName>
    </submittedName>
</protein>
<dbReference type="InterPro" id="IPR011990">
    <property type="entry name" value="TPR-like_helical_dom_sf"/>
</dbReference>